<reference evidence="1 2" key="1">
    <citation type="submission" date="2016-02" db="EMBL/GenBank/DDBJ databases">
        <title>Draft genome sequence of Thermodesulfatator sp. S606.</title>
        <authorList>
            <person name="Lai Q."/>
            <person name="Cao J."/>
            <person name="Dupont S."/>
            <person name="Shao Z."/>
            <person name="Jebbar M."/>
            <person name="Alain K."/>
        </authorList>
    </citation>
    <scope>NUCLEOTIDE SEQUENCE [LARGE SCALE GENOMIC DNA]</scope>
    <source>
        <strain evidence="1 2">S606</strain>
    </source>
</reference>
<sequence>MVRDIILVLPEASLILWGGFCALQLAKREGGKVYALLDINGEPSPEVTKLLARLRSKAETEEIDLKIYLSDDKKLESALLDLLKRKDTVQILVAVKNRSQIKYTEKWIKEIEKKLIEQPDWPYSHLQYLVVPEPNDTESQKNIEAYYKNK</sequence>
<dbReference type="RefSeq" id="WP_068543902.1">
    <property type="nucleotide sequence ID" value="NZ_LSFI01000074.1"/>
</dbReference>
<dbReference type="AlphaFoldDB" id="A0A177E6A3"/>
<dbReference type="STRING" id="1795632.TH606_10685"/>
<dbReference type="OrthoDB" id="9801833at2"/>
<protein>
    <recommendedName>
        <fullName evidence="3">UspA domain-containing protein</fullName>
    </recommendedName>
</protein>
<dbReference type="EMBL" id="LSFI01000074">
    <property type="protein sequence ID" value="OAG26752.1"/>
    <property type="molecule type" value="Genomic_DNA"/>
</dbReference>
<comment type="caution">
    <text evidence="1">The sequence shown here is derived from an EMBL/GenBank/DDBJ whole genome shotgun (WGS) entry which is preliminary data.</text>
</comment>
<evidence type="ECO:0008006" key="3">
    <source>
        <dbReference type="Google" id="ProtNLM"/>
    </source>
</evidence>
<organism evidence="1 2">
    <name type="scientific">Thermodesulfatator autotrophicus</name>
    <dbReference type="NCBI Taxonomy" id="1795632"/>
    <lineage>
        <taxon>Bacteria</taxon>
        <taxon>Pseudomonadati</taxon>
        <taxon>Thermodesulfobacteriota</taxon>
        <taxon>Thermodesulfobacteria</taxon>
        <taxon>Thermodesulfobacteriales</taxon>
        <taxon>Thermodesulfatatoraceae</taxon>
        <taxon>Thermodesulfatator</taxon>
    </lineage>
</organism>
<name>A0A177E6A3_9BACT</name>
<keyword evidence="2" id="KW-1185">Reference proteome</keyword>
<dbReference type="Proteomes" id="UP000076964">
    <property type="component" value="Unassembled WGS sequence"/>
</dbReference>
<gene>
    <name evidence="1" type="ORF">TH606_10685</name>
</gene>
<evidence type="ECO:0000313" key="1">
    <source>
        <dbReference type="EMBL" id="OAG26752.1"/>
    </source>
</evidence>
<evidence type="ECO:0000313" key="2">
    <source>
        <dbReference type="Proteomes" id="UP000076964"/>
    </source>
</evidence>
<accession>A0A177E6A3</accession>
<proteinExistence type="predicted"/>